<dbReference type="PANTHER" id="PTHR48043">
    <property type="entry name" value="EG:EG0003.4 PROTEIN-RELATED"/>
    <property type="match status" value="1"/>
</dbReference>
<evidence type="ECO:0008006" key="6">
    <source>
        <dbReference type="Google" id="ProtNLM"/>
    </source>
</evidence>
<dbReference type="AlphaFoldDB" id="A0A1F5LM35"/>
<dbReference type="GO" id="GO:0008194">
    <property type="term" value="F:UDP-glycosyltransferase activity"/>
    <property type="evidence" value="ECO:0007669"/>
    <property type="project" value="InterPro"/>
</dbReference>
<evidence type="ECO:0000313" key="4">
    <source>
        <dbReference type="EMBL" id="OGE54282.1"/>
    </source>
</evidence>
<sequence length="411" mass="45726">MTPAIQTILFLTSPEHGQSNVGLAVAEEFLQRGEYEVHIASFHPLAARVQAINNQADFDRVARFHTIAGPSMSELVARETPNICHKPGIAGTLDGCDKINKSVLAWSPEEYLRSYRSCLEILKAVQPVVVVVDPLLHLGLDAARSAQMKIVILWPVPLKDVVIMVQPKLGILWKYPLTGSGYPFQLPWHLILSNIYMVLCFGIIVRLGKPMRELLKCRKKAGIMTPFPHLLPYCAEHLHLSPCFPAMDFPLHVPDNVISCGPILRPHSSLAANDPSLNAWLTVPTILICLGSHVQALENDAMQMVRAIQTVFSKYPDIHVLWKLRYDWETSPRVKAILGPLVYSDKVRVVSWIQPEIISLLESGHIVVYVHHGGANSFFEACKGGIPQVVLPQWFDTGVGILFGFIASPER</sequence>
<evidence type="ECO:0000256" key="2">
    <source>
        <dbReference type="ARBA" id="ARBA00022679"/>
    </source>
</evidence>
<dbReference type="PANTHER" id="PTHR48043:SF145">
    <property type="entry name" value="FI06409P-RELATED"/>
    <property type="match status" value="1"/>
</dbReference>
<dbReference type="STRING" id="1835702.A0A1F5LM35"/>
<evidence type="ECO:0000256" key="1">
    <source>
        <dbReference type="ARBA" id="ARBA00022676"/>
    </source>
</evidence>
<feature type="transmembrane region" description="Helical" evidence="3">
    <location>
        <begin position="186"/>
        <end position="208"/>
    </location>
</feature>
<organism evidence="4 5">
    <name type="scientific">Penicillium arizonense</name>
    <dbReference type="NCBI Taxonomy" id="1835702"/>
    <lineage>
        <taxon>Eukaryota</taxon>
        <taxon>Fungi</taxon>
        <taxon>Dikarya</taxon>
        <taxon>Ascomycota</taxon>
        <taxon>Pezizomycotina</taxon>
        <taxon>Eurotiomycetes</taxon>
        <taxon>Eurotiomycetidae</taxon>
        <taxon>Eurotiales</taxon>
        <taxon>Aspergillaceae</taxon>
        <taxon>Penicillium</taxon>
    </lineage>
</organism>
<dbReference type="Pfam" id="PF00201">
    <property type="entry name" value="UDPGT"/>
    <property type="match status" value="1"/>
</dbReference>
<keyword evidence="1" id="KW-0328">Glycosyltransferase</keyword>
<dbReference type="EMBL" id="LXJU01000006">
    <property type="protein sequence ID" value="OGE54282.1"/>
    <property type="molecule type" value="Genomic_DNA"/>
</dbReference>
<name>A0A1F5LM35_PENAI</name>
<dbReference type="Gene3D" id="3.40.50.2000">
    <property type="entry name" value="Glycogen Phosphorylase B"/>
    <property type="match status" value="2"/>
</dbReference>
<keyword evidence="3" id="KW-1133">Transmembrane helix</keyword>
<dbReference type="Proteomes" id="UP000177622">
    <property type="component" value="Unassembled WGS sequence"/>
</dbReference>
<proteinExistence type="predicted"/>
<dbReference type="RefSeq" id="XP_022489718.1">
    <property type="nucleotide sequence ID" value="XM_022630529.1"/>
</dbReference>
<keyword evidence="3" id="KW-0472">Membrane</keyword>
<comment type="caution">
    <text evidence="4">The sequence shown here is derived from an EMBL/GenBank/DDBJ whole genome shotgun (WGS) entry which is preliminary data.</text>
</comment>
<dbReference type="GeneID" id="34575263"/>
<gene>
    <name evidence="4" type="ORF">PENARI_c006G09263</name>
</gene>
<protein>
    <recommendedName>
        <fullName evidence="6">UDP-glycosyltransferases domain-containing protein</fullName>
    </recommendedName>
</protein>
<keyword evidence="2" id="KW-0808">Transferase</keyword>
<dbReference type="OrthoDB" id="5835829at2759"/>
<reference evidence="4 5" key="1">
    <citation type="journal article" date="2016" name="Sci. Rep.">
        <title>Penicillium arizonense, a new, genome sequenced fungal species, reveals a high chemical diversity in secreted metabolites.</title>
        <authorList>
            <person name="Grijseels S."/>
            <person name="Nielsen J.C."/>
            <person name="Randelovic M."/>
            <person name="Nielsen J."/>
            <person name="Nielsen K.F."/>
            <person name="Workman M."/>
            <person name="Frisvad J.C."/>
        </authorList>
    </citation>
    <scope>NUCLEOTIDE SEQUENCE [LARGE SCALE GENOMIC DNA]</scope>
    <source>
        <strain evidence="4 5">CBS 141311</strain>
    </source>
</reference>
<keyword evidence="5" id="KW-1185">Reference proteome</keyword>
<dbReference type="InterPro" id="IPR002213">
    <property type="entry name" value="UDP_glucos_trans"/>
</dbReference>
<dbReference type="InterPro" id="IPR050271">
    <property type="entry name" value="UDP-glycosyltransferase"/>
</dbReference>
<dbReference type="SUPFAM" id="SSF53756">
    <property type="entry name" value="UDP-Glycosyltransferase/glycogen phosphorylase"/>
    <property type="match status" value="1"/>
</dbReference>
<evidence type="ECO:0000313" key="5">
    <source>
        <dbReference type="Proteomes" id="UP000177622"/>
    </source>
</evidence>
<evidence type="ECO:0000256" key="3">
    <source>
        <dbReference type="SAM" id="Phobius"/>
    </source>
</evidence>
<accession>A0A1F5LM35</accession>
<keyword evidence="3" id="KW-0812">Transmembrane</keyword>